<proteinExistence type="evidence at transcript level"/>
<keyword evidence="2" id="KW-1003">Cell membrane</keyword>
<keyword evidence="9" id="KW-0807">Transducer</keyword>
<evidence type="ECO:0000256" key="6">
    <source>
        <dbReference type="ARBA" id="ARBA00022989"/>
    </source>
</evidence>
<feature type="transmembrane region" description="Helical" evidence="10">
    <location>
        <begin position="65"/>
        <end position="82"/>
    </location>
</feature>
<accession>A0A857N3N1</accession>
<keyword evidence="8 11" id="KW-0675">Receptor</keyword>
<organism evidence="11">
    <name type="scientific">Sirex nitobei</name>
    <dbReference type="NCBI Taxonomy" id="1602346"/>
    <lineage>
        <taxon>Eukaryota</taxon>
        <taxon>Metazoa</taxon>
        <taxon>Ecdysozoa</taxon>
        <taxon>Arthropoda</taxon>
        <taxon>Hexapoda</taxon>
        <taxon>Insecta</taxon>
        <taxon>Pterygota</taxon>
        <taxon>Neoptera</taxon>
        <taxon>Endopterygota</taxon>
        <taxon>Hymenoptera</taxon>
        <taxon>Siricoidea</taxon>
        <taxon>Siricidae</taxon>
        <taxon>Sirex</taxon>
    </lineage>
</organism>
<dbReference type="EMBL" id="MK749031">
    <property type="protein sequence ID" value="QHN69128.1"/>
    <property type="molecule type" value="mRNA"/>
</dbReference>
<dbReference type="GO" id="GO:0007165">
    <property type="term" value="P:signal transduction"/>
    <property type="evidence" value="ECO:0007669"/>
    <property type="project" value="UniProtKB-KW"/>
</dbReference>
<evidence type="ECO:0000313" key="11">
    <source>
        <dbReference type="EMBL" id="QHN69128.1"/>
    </source>
</evidence>
<keyword evidence="3" id="KW-0716">Sensory transduction</keyword>
<keyword evidence="4 10" id="KW-0812">Transmembrane</keyword>
<comment type="subcellular location">
    <subcellularLocation>
        <location evidence="1">Cell membrane</location>
        <topology evidence="1">Multi-pass membrane protein</topology>
    </subcellularLocation>
</comment>
<protein>
    <submittedName>
        <fullName evidence="11">Odorant receptor 1a</fullName>
    </submittedName>
</protein>
<evidence type="ECO:0000256" key="3">
    <source>
        <dbReference type="ARBA" id="ARBA00022606"/>
    </source>
</evidence>
<name>A0A857N3N1_9HYME</name>
<reference evidence="11" key="1">
    <citation type="submission" date="2019-04" db="EMBL/GenBank/DDBJ databases">
        <authorList>
            <person name="Guo B."/>
            <person name="Lu P."/>
        </authorList>
    </citation>
    <scope>NUCLEOTIDE SEQUENCE</scope>
</reference>
<feature type="transmembrane region" description="Helical" evidence="10">
    <location>
        <begin position="23"/>
        <end position="45"/>
    </location>
</feature>
<dbReference type="GO" id="GO:0005549">
    <property type="term" value="F:odorant binding"/>
    <property type="evidence" value="ECO:0007669"/>
    <property type="project" value="InterPro"/>
</dbReference>
<keyword evidence="5" id="KW-0552">Olfaction</keyword>
<evidence type="ECO:0000256" key="8">
    <source>
        <dbReference type="ARBA" id="ARBA00023170"/>
    </source>
</evidence>
<dbReference type="PANTHER" id="PTHR21137">
    <property type="entry name" value="ODORANT RECEPTOR"/>
    <property type="match status" value="1"/>
</dbReference>
<evidence type="ECO:0000256" key="7">
    <source>
        <dbReference type="ARBA" id="ARBA00023136"/>
    </source>
</evidence>
<keyword evidence="6 10" id="KW-1133">Transmembrane helix</keyword>
<dbReference type="Pfam" id="PF02949">
    <property type="entry name" value="7tm_6"/>
    <property type="match status" value="1"/>
</dbReference>
<evidence type="ECO:0000256" key="5">
    <source>
        <dbReference type="ARBA" id="ARBA00022725"/>
    </source>
</evidence>
<dbReference type="AlphaFoldDB" id="A0A857N3N1"/>
<dbReference type="PANTHER" id="PTHR21137:SF35">
    <property type="entry name" value="ODORANT RECEPTOR 19A-RELATED"/>
    <property type="match status" value="1"/>
</dbReference>
<dbReference type="GO" id="GO:0004984">
    <property type="term" value="F:olfactory receptor activity"/>
    <property type="evidence" value="ECO:0007669"/>
    <property type="project" value="InterPro"/>
</dbReference>
<evidence type="ECO:0000256" key="9">
    <source>
        <dbReference type="ARBA" id="ARBA00023224"/>
    </source>
</evidence>
<evidence type="ECO:0000256" key="1">
    <source>
        <dbReference type="ARBA" id="ARBA00004651"/>
    </source>
</evidence>
<evidence type="ECO:0000256" key="4">
    <source>
        <dbReference type="ARBA" id="ARBA00022692"/>
    </source>
</evidence>
<evidence type="ECO:0000256" key="10">
    <source>
        <dbReference type="SAM" id="Phobius"/>
    </source>
</evidence>
<evidence type="ECO:0000256" key="2">
    <source>
        <dbReference type="ARBA" id="ARBA00022475"/>
    </source>
</evidence>
<sequence length="164" mass="18720">MVLHSSGGIYLFLRFAESMEESFNALLLVHMLFCTLQFCFLSYSLLSAIDNGEKDQLSLYQLPSFIIYVISSLLQLFIYCYVGEKLEIESTELSYAAYQCDWYKLTALDVRDLTLVMLRAKTPLKITAGKFCSFSFPLFCDIVKNSAGYMSVLLAVNEQSDKQR</sequence>
<keyword evidence="7 10" id="KW-0472">Membrane</keyword>
<dbReference type="InterPro" id="IPR004117">
    <property type="entry name" value="7tm6_olfct_rcpt"/>
</dbReference>
<dbReference type="GO" id="GO:0005886">
    <property type="term" value="C:plasma membrane"/>
    <property type="evidence" value="ECO:0007669"/>
    <property type="project" value="UniProtKB-SubCell"/>
</dbReference>